<reference evidence="9 10" key="1">
    <citation type="submission" date="2021-06" db="EMBL/GenBank/DDBJ databases">
        <title>Caerostris darwini draft genome.</title>
        <authorList>
            <person name="Kono N."/>
            <person name="Arakawa K."/>
        </authorList>
    </citation>
    <scope>NUCLEOTIDE SEQUENCE [LARGE SCALE GENOMIC DNA]</scope>
</reference>
<dbReference type="GO" id="GO:0010032">
    <property type="term" value="P:meiotic chromosome condensation"/>
    <property type="evidence" value="ECO:0007669"/>
    <property type="project" value="TreeGrafter"/>
</dbReference>
<evidence type="ECO:0000313" key="10">
    <source>
        <dbReference type="Proteomes" id="UP001054837"/>
    </source>
</evidence>
<keyword evidence="10" id="KW-1185">Reference proteome</keyword>
<evidence type="ECO:0000256" key="6">
    <source>
        <dbReference type="ARBA" id="ARBA00023306"/>
    </source>
</evidence>
<keyword evidence="3" id="KW-0498">Mitosis</keyword>
<organism evidence="9 10">
    <name type="scientific">Caerostris darwini</name>
    <dbReference type="NCBI Taxonomy" id="1538125"/>
    <lineage>
        <taxon>Eukaryota</taxon>
        <taxon>Metazoa</taxon>
        <taxon>Ecdysozoa</taxon>
        <taxon>Arthropoda</taxon>
        <taxon>Chelicerata</taxon>
        <taxon>Arachnida</taxon>
        <taxon>Araneae</taxon>
        <taxon>Araneomorphae</taxon>
        <taxon>Entelegynae</taxon>
        <taxon>Araneoidea</taxon>
        <taxon>Araneidae</taxon>
        <taxon>Caerostris</taxon>
    </lineage>
</organism>
<dbReference type="InterPro" id="IPR026971">
    <property type="entry name" value="CND1/NCAPD3"/>
</dbReference>
<keyword evidence="5" id="KW-0539">Nucleus</keyword>
<dbReference type="SUPFAM" id="SSF48371">
    <property type="entry name" value="ARM repeat"/>
    <property type="match status" value="1"/>
</dbReference>
<dbReference type="PANTHER" id="PTHR14222:SF1">
    <property type="entry name" value="CONDENSIN-2 COMPLEX SUBUNIT D3"/>
    <property type="match status" value="1"/>
</dbReference>
<accession>A0AAV4RKT1</accession>
<dbReference type="Pfam" id="PF12717">
    <property type="entry name" value="Cnd1"/>
    <property type="match status" value="1"/>
</dbReference>
<comment type="caution">
    <text evidence="9">The sequence shown here is derived from an EMBL/GenBank/DDBJ whole genome shotgun (WGS) entry which is preliminary data.</text>
</comment>
<keyword evidence="4" id="KW-0226">DNA condensation</keyword>
<dbReference type="GO" id="GO:0005634">
    <property type="term" value="C:nucleus"/>
    <property type="evidence" value="ECO:0007669"/>
    <property type="project" value="UniProtKB-SubCell"/>
</dbReference>
<dbReference type="PANTHER" id="PTHR14222">
    <property type="entry name" value="CONDENSIN"/>
    <property type="match status" value="1"/>
</dbReference>
<feature type="region of interest" description="Disordered" evidence="7">
    <location>
        <begin position="1172"/>
        <end position="1197"/>
    </location>
</feature>
<sequence length="1294" mass="149032">MENDLYRNTTKSFDCVNFSELDERWLDTVICNEFCDVEENNMSLGILFPEDYITSVQNLCRICEKWTEKANNIEQKNITKNDSCRAKESLWFYLKELNISVKQVLGVIYFLCSKSVKSNSSFEDKMLGLLGAKLYFCCLRVPGSIAYSVSHPTLFRLCIDCLQVPDISDSRNVSERNNFEKLAPFAISTLESLLPLLNFYQFDSEASTINLLTSKLCELAGTEFSNATVDFNQNFLNIPERERRRQRYSHSYVLTSLAYQGLSILINSDEHVEKKYICGYILHFLSRHILCCKVKNGPIPAKFLNIKNNVVSFICYSLQNNKNLLSEFTLTALKRLCLNVEDKSDFRVAASHAVFTIMFSLCANDLAEFINWLLELIDSTETSSRIFALEVLGFLLGDNVPQIDKTGLQENQTVYLSPIPVIFAILTRCDDVSPNVRTKALIVLSQHMKHLLNVLMELGDPSSFLDEECDEDLDLTLNGEHRSFWYNFSTFKQVIEEINNILQRRSEDNNGAARKASVEALENIICFDLTYLTQDNFQLFMLAVRDVNIIVRKQVVQSMTSILEIYPSHSKVQEYWIKSILPLANDPESTVQTKVLSVIEEKFLQGILSESSSENTKAFALLNKLYRGELLSHQQYLQRAFIKWKTEKKLRPQMISRLENLEKDNKEVFWFFLTIFGAFCKLPTNDCEKAVEEFQKLENWNSHTFIENILKILQNVFRDLPHEKLELLQGILREKLESCSVKIEIMPAVIELLNGIEKHLGSDQDFTEFANKLIKNSMDILTPFLSRKKQTWPDEGLAGISLAVIREFCQIIPISITQNVTVLLKSFVYTRNSKDSNSSTEISTFLRAHAFVALGKICLQDETLSRELFPLLAKELTTSKEDVLRNNAILILIEMLRRYPSYTEKYIPLISSCVKDMRYIIRYQSISLITNFMQQDFVKLENNFWLYCLLSTIADENEAIHELGRYSLSMILFEKNHSVFTEHFVKAIYVFNCFPPPNDEVLAKFVKSMTKFGLPGDKNRDKRMQIYKFMMTYTLPVNHAKLFRSICDVLTSIAEYVFPINKRTESIARDCMAILNSLEIRAYDSHNVISELEEPEEYINAEREIRKVTLVEPIIPIMISLKNRIFKKSNALLLEIFTFIKDLLVDFESEIDKILAGDKMLKNQVMYELRNEEKEVPNQQKKHEKKRKTSTSPKANILDQASEVSANIIQGNRSSFSPSEETASEQIQIPDHIRAPPAINNDLQLPSTSGLQNMDVQRQLFSSTPVIPLKRLKLKSPNISKINLTMEDFDSNSD</sequence>
<keyword evidence="6" id="KW-0131">Cell cycle</keyword>
<dbReference type="GO" id="GO:0000779">
    <property type="term" value="C:condensed chromosome, centromeric region"/>
    <property type="evidence" value="ECO:0007669"/>
    <property type="project" value="TreeGrafter"/>
</dbReference>
<feature type="compositionally biased region" description="Basic residues" evidence="7">
    <location>
        <begin position="1180"/>
        <end position="1189"/>
    </location>
</feature>
<feature type="domain" description="Condensin complex subunit 1 C-terminal" evidence="8">
    <location>
        <begin position="884"/>
        <end position="1051"/>
    </location>
</feature>
<evidence type="ECO:0000256" key="2">
    <source>
        <dbReference type="ARBA" id="ARBA00022618"/>
    </source>
</evidence>
<dbReference type="Gene3D" id="1.25.10.10">
    <property type="entry name" value="Leucine-rich Repeat Variant"/>
    <property type="match status" value="2"/>
</dbReference>
<dbReference type="InterPro" id="IPR016024">
    <property type="entry name" value="ARM-type_fold"/>
</dbReference>
<dbReference type="EMBL" id="BPLQ01006429">
    <property type="protein sequence ID" value="GIY22320.1"/>
    <property type="molecule type" value="Genomic_DNA"/>
</dbReference>
<evidence type="ECO:0000256" key="4">
    <source>
        <dbReference type="ARBA" id="ARBA00023067"/>
    </source>
</evidence>
<keyword evidence="2" id="KW-0132">Cell division</keyword>
<protein>
    <submittedName>
        <fullName evidence="9">Condensin-2 complex subunit D3</fullName>
    </submittedName>
</protein>
<comment type="subcellular location">
    <subcellularLocation>
        <location evidence="1">Nucleus</location>
    </subcellularLocation>
</comment>
<dbReference type="GO" id="GO:0051301">
    <property type="term" value="P:cell division"/>
    <property type="evidence" value="ECO:0007669"/>
    <property type="project" value="UniProtKB-KW"/>
</dbReference>
<dbReference type="InterPro" id="IPR011989">
    <property type="entry name" value="ARM-like"/>
</dbReference>
<evidence type="ECO:0000256" key="1">
    <source>
        <dbReference type="ARBA" id="ARBA00004123"/>
    </source>
</evidence>
<evidence type="ECO:0000313" key="9">
    <source>
        <dbReference type="EMBL" id="GIY22320.1"/>
    </source>
</evidence>
<evidence type="ECO:0000256" key="3">
    <source>
        <dbReference type="ARBA" id="ARBA00022776"/>
    </source>
</evidence>
<name>A0AAV4RKT1_9ARAC</name>
<dbReference type="InterPro" id="IPR032682">
    <property type="entry name" value="Cnd1_C"/>
</dbReference>
<gene>
    <name evidence="9" type="primary">NCAPD3</name>
    <name evidence="9" type="ORF">CDAR_552661</name>
</gene>
<dbReference type="Proteomes" id="UP001054837">
    <property type="component" value="Unassembled WGS sequence"/>
</dbReference>
<evidence type="ECO:0000256" key="7">
    <source>
        <dbReference type="SAM" id="MobiDB-lite"/>
    </source>
</evidence>
<evidence type="ECO:0000259" key="8">
    <source>
        <dbReference type="Pfam" id="PF12717"/>
    </source>
</evidence>
<dbReference type="GO" id="GO:0007076">
    <property type="term" value="P:mitotic chromosome condensation"/>
    <property type="evidence" value="ECO:0007669"/>
    <property type="project" value="InterPro"/>
</dbReference>
<proteinExistence type="predicted"/>
<dbReference type="GO" id="GO:0042393">
    <property type="term" value="F:histone binding"/>
    <property type="evidence" value="ECO:0007669"/>
    <property type="project" value="TreeGrafter"/>
</dbReference>
<dbReference type="GO" id="GO:0000796">
    <property type="term" value="C:condensin complex"/>
    <property type="evidence" value="ECO:0007669"/>
    <property type="project" value="TreeGrafter"/>
</dbReference>
<evidence type="ECO:0000256" key="5">
    <source>
        <dbReference type="ARBA" id="ARBA00023242"/>
    </source>
</evidence>